<dbReference type="InterPro" id="IPR013783">
    <property type="entry name" value="Ig-like_fold"/>
</dbReference>
<dbReference type="InterPro" id="IPR008964">
    <property type="entry name" value="Invasin/intimin_cell_adhesion"/>
</dbReference>
<dbReference type="SUPFAM" id="SSF49373">
    <property type="entry name" value="Invasin/intimin cell-adhesion fragments"/>
    <property type="match status" value="1"/>
</dbReference>
<dbReference type="Proteomes" id="UP000241421">
    <property type="component" value="Unassembled WGS sequence"/>
</dbReference>
<sequence>MRSFRPLLLIVAASLFFSSHALAQAARERVSFNADWRFAKGEPPGGGAGSGVDDARWRKLDLPHDFGIEGPFKQEYEGETGKLPWWGVAWYRKHFVAPAGDAGRRVYLDIDGAMSHATVWLNGQQVGGWPYGYTSFRVDLTAQLKPGAANVLAIRVDNPPDSSRWYPGGGIYRNVWLVKTAPLHVAHNGVFVTTPIVKPDAATVDIQVTLENNGLDGAGRVSSAIYALDATGRRSGPALAQSAASALTKVGAGRQILLAQSLRVGQPKLWSPTTPQRYVAVTTVSDKAGVVDEVETPFGIRTIAFDAERGLFMNGERVAIRGVSMHHDLGALGAALNVRALERQLEILREMGVNAIRTTHNPAAPELLDLADRMGFLIVEEAFDAWRKGKKKNDYGRLFDEWHERDLRAMVRRDRNHPSVILWSIGNEIREQGEPEGWKVAARLSDIVRSEDRTRPTTAGFNHVGSGYNGFQTAVDVVGYNYKPWEYPKFHQHSPHIPVLGSETASTVSSRGEYFFPVSDDKSKGLANFQVSSYDLSAPRWASAPELEFKGLDDNPFVAGEFVWTGFDYLGEPTPYNDDATNVFNFTDPAEQKRAEKELADLRKIAVPSRSSYFGIVDLAGFKKDRFYLYQARWRPELPMAHLLPHWSWPERVGQVTPVHLYTSGDEAELFLNGQSQGRKKRGPHDYRLRWDDVVYQPGALRAVVYKGGKPWAEDAVHTAGKAGKLALSADRKLLTADGKDLSFVTVTVTDRQGRPAPRAANLVRFSVSGPAELVATDNGDATSHVSFQSPERAAFNGLVLAIVRTKAGAAGPIVVTAASAGMASVKLTLNSKP</sequence>
<evidence type="ECO:0000259" key="8">
    <source>
        <dbReference type="Pfam" id="PF18565"/>
    </source>
</evidence>
<dbReference type="InterPro" id="IPR051913">
    <property type="entry name" value="GH2_Domain-Containing"/>
</dbReference>
<dbReference type="InterPro" id="IPR023232">
    <property type="entry name" value="Glyco_hydro_2_AS"/>
</dbReference>
<evidence type="ECO:0000259" key="6">
    <source>
        <dbReference type="Pfam" id="PF02836"/>
    </source>
</evidence>
<evidence type="ECO:0000256" key="2">
    <source>
        <dbReference type="ARBA" id="ARBA00022801"/>
    </source>
</evidence>
<keyword evidence="4" id="KW-0732">Signal</keyword>
<comment type="similarity">
    <text evidence="1">Belongs to the glycosyl hydrolase 2 family.</text>
</comment>
<dbReference type="SUPFAM" id="SSF51445">
    <property type="entry name" value="(Trans)glycosidases"/>
    <property type="match status" value="1"/>
</dbReference>
<dbReference type="PANTHER" id="PTHR42732">
    <property type="entry name" value="BETA-GALACTOSIDASE"/>
    <property type="match status" value="1"/>
</dbReference>
<name>A0A2U2I703_9BURK</name>
<feature type="domain" description="Beta-mannosidase-like galactose-binding" evidence="9">
    <location>
        <begin position="83"/>
        <end position="162"/>
    </location>
</feature>
<dbReference type="Pfam" id="PF22666">
    <property type="entry name" value="Glyco_hydro_2_N2"/>
    <property type="match status" value="1"/>
</dbReference>
<proteinExistence type="inferred from homology"/>
<dbReference type="AlphaFoldDB" id="A0A2U2I703"/>
<feature type="domain" description="DUF4982" evidence="7">
    <location>
        <begin position="654"/>
        <end position="713"/>
    </location>
</feature>
<feature type="domain" description="Glycoside hydrolase family 2" evidence="8">
    <location>
        <begin position="726"/>
        <end position="828"/>
    </location>
</feature>
<dbReference type="InterPro" id="IPR017853">
    <property type="entry name" value="GH"/>
</dbReference>
<dbReference type="InterPro" id="IPR006103">
    <property type="entry name" value="Glyco_hydro_2_cat"/>
</dbReference>
<dbReference type="NCBIfam" id="NF041463">
    <property type="entry name" value="GalB"/>
    <property type="match status" value="1"/>
</dbReference>
<feature type="domain" description="Glycoside hydrolase family 2 immunoglobulin-like beta-sandwich" evidence="5">
    <location>
        <begin position="190"/>
        <end position="301"/>
    </location>
</feature>
<dbReference type="InterPro" id="IPR006102">
    <property type="entry name" value="Ig-like_GH2"/>
</dbReference>
<feature type="chain" id="PRO_5015693485" evidence="4">
    <location>
        <begin position="24"/>
        <end position="834"/>
    </location>
</feature>
<evidence type="ECO:0000256" key="4">
    <source>
        <dbReference type="SAM" id="SignalP"/>
    </source>
</evidence>
<keyword evidence="2" id="KW-0378">Hydrolase</keyword>
<dbReference type="PRINTS" id="PR00132">
    <property type="entry name" value="GLHYDRLASE2"/>
</dbReference>
<dbReference type="PANTHER" id="PTHR42732:SF1">
    <property type="entry name" value="BETA-MANNOSIDASE"/>
    <property type="match status" value="1"/>
</dbReference>
<feature type="domain" description="Glycoside hydrolase family 2 catalytic" evidence="6">
    <location>
        <begin position="311"/>
        <end position="459"/>
    </location>
</feature>
<dbReference type="SUPFAM" id="SSF49785">
    <property type="entry name" value="Galactose-binding domain-like"/>
    <property type="match status" value="1"/>
</dbReference>
<dbReference type="InterPro" id="IPR008979">
    <property type="entry name" value="Galactose-bd-like_sf"/>
</dbReference>
<dbReference type="InterPro" id="IPR036156">
    <property type="entry name" value="Beta-gal/glucu_dom_sf"/>
</dbReference>
<evidence type="ECO:0000259" key="7">
    <source>
        <dbReference type="Pfam" id="PF16355"/>
    </source>
</evidence>
<evidence type="ECO:0000259" key="9">
    <source>
        <dbReference type="Pfam" id="PF22666"/>
    </source>
</evidence>
<dbReference type="Gene3D" id="3.20.20.80">
    <property type="entry name" value="Glycosidases"/>
    <property type="match status" value="1"/>
</dbReference>
<dbReference type="Pfam" id="PF00703">
    <property type="entry name" value="Glyco_hydro_2"/>
    <property type="match status" value="1"/>
</dbReference>
<evidence type="ECO:0000259" key="5">
    <source>
        <dbReference type="Pfam" id="PF00703"/>
    </source>
</evidence>
<comment type="caution">
    <text evidence="10">The sequence shown here is derived from an EMBL/GenBank/DDBJ whole genome shotgun (WGS) entry which is preliminary data.</text>
</comment>
<feature type="signal peptide" evidence="4">
    <location>
        <begin position="1"/>
        <end position="23"/>
    </location>
</feature>
<dbReference type="PROSITE" id="PS00608">
    <property type="entry name" value="GLYCOSYL_HYDROL_F2_2"/>
    <property type="match status" value="1"/>
</dbReference>
<dbReference type="InterPro" id="IPR048229">
    <property type="entry name" value="GalB-like"/>
</dbReference>
<dbReference type="Gene3D" id="2.60.40.10">
    <property type="entry name" value="Immunoglobulins"/>
    <property type="match status" value="3"/>
</dbReference>
<keyword evidence="11" id="KW-1185">Reference proteome</keyword>
<dbReference type="InterPro" id="IPR054593">
    <property type="entry name" value="Beta-mannosidase-like_N2"/>
</dbReference>
<evidence type="ECO:0000313" key="11">
    <source>
        <dbReference type="Proteomes" id="UP000241421"/>
    </source>
</evidence>
<dbReference type="EMBL" id="PXWF02000026">
    <property type="protein sequence ID" value="PWF55419.1"/>
    <property type="molecule type" value="Genomic_DNA"/>
</dbReference>
<dbReference type="RefSeq" id="WP_106755821.1">
    <property type="nucleotide sequence ID" value="NZ_PXWF02000026.1"/>
</dbReference>
<dbReference type="GO" id="GO:0005975">
    <property type="term" value="P:carbohydrate metabolic process"/>
    <property type="evidence" value="ECO:0007669"/>
    <property type="project" value="InterPro"/>
</dbReference>
<dbReference type="Pfam" id="PF18565">
    <property type="entry name" value="Glyco_hydro2_C5"/>
    <property type="match status" value="1"/>
</dbReference>
<dbReference type="SUPFAM" id="SSF49303">
    <property type="entry name" value="beta-Galactosidase/glucuronidase domain"/>
    <property type="match status" value="1"/>
</dbReference>
<evidence type="ECO:0000256" key="3">
    <source>
        <dbReference type="ARBA" id="ARBA00023295"/>
    </source>
</evidence>
<dbReference type="Pfam" id="PF02836">
    <property type="entry name" value="Glyco_hydro_2_C"/>
    <property type="match status" value="1"/>
</dbReference>
<dbReference type="OrthoDB" id="53299at2"/>
<dbReference type="GO" id="GO:0004553">
    <property type="term" value="F:hydrolase activity, hydrolyzing O-glycosyl compounds"/>
    <property type="evidence" value="ECO:0007669"/>
    <property type="project" value="InterPro"/>
</dbReference>
<accession>A0A2U2I703</accession>
<dbReference type="InterPro" id="IPR032311">
    <property type="entry name" value="DUF4982"/>
</dbReference>
<evidence type="ECO:0000313" key="10">
    <source>
        <dbReference type="EMBL" id="PWF55419.1"/>
    </source>
</evidence>
<organism evidence="10 11">
    <name type="scientific">Massilia glaciei</name>
    <dbReference type="NCBI Taxonomy" id="1524097"/>
    <lineage>
        <taxon>Bacteria</taxon>
        <taxon>Pseudomonadati</taxon>
        <taxon>Pseudomonadota</taxon>
        <taxon>Betaproteobacteria</taxon>
        <taxon>Burkholderiales</taxon>
        <taxon>Oxalobacteraceae</taxon>
        <taxon>Telluria group</taxon>
        <taxon>Massilia</taxon>
    </lineage>
</organism>
<reference evidence="10 11" key="1">
    <citation type="submission" date="2018-04" db="EMBL/GenBank/DDBJ databases">
        <title>Massilia violaceinigra sp. nov., a novel purple-pigmented bacterium isolated from Tianshan glacier, Xinjiang, China.</title>
        <authorList>
            <person name="Wang H."/>
        </authorList>
    </citation>
    <scope>NUCLEOTIDE SEQUENCE [LARGE SCALE GENOMIC DNA]</scope>
    <source>
        <strain evidence="10 11">B448-2</strain>
    </source>
</reference>
<dbReference type="Gene3D" id="2.60.120.260">
    <property type="entry name" value="Galactose-binding domain-like"/>
    <property type="match status" value="1"/>
</dbReference>
<protein>
    <submittedName>
        <fullName evidence="10">DUF4982 domain-containing protein</fullName>
    </submittedName>
</protein>
<dbReference type="Pfam" id="PF16355">
    <property type="entry name" value="DUF4982"/>
    <property type="match status" value="1"/>
</dbReference>
<dbReference type="InterPro" id="IPR006101">
    <property type="entry name" value="Glyco_hydro_2"/>
</dbReference>
<dbReference type="InterPro" id="IPR040605">
    <property type="entry name" value="Glyco_hydro2_dom5"/>
</dbReference>
<gene>
    <name evidence="10" type="ORF">C7C56_001945</name>
</gene>
<keyword evidence="3" id="KW-0326">Glycosidase</keyword>
<evidence type="ECO:0000256" key="1">
    <source>
        <dbReference type="ARBA" id="ARBA00007401"/>
    </source>
</evidence>